<dbReference type="AlphaFoldDB" id="A0AA39KNN7"/>
<gene>
    <name evidence="3" type="ORF">PV327_002030</name>
</gene>
<evidence type="ECO:0000256" key="2">
    <source>
        <dbReference type="SAM" id="SignalP"/>
    </source>
</evidence>
<sequence length="381" mass="44068">MGMFAIAIGIGVLLMTPHTLGENTPEGKSRFNEIRSKRETTSALTNDEFSKRAPMGFQGTRGKKNIMELNVNDNPIQDDFEKRALMGFQGMRGKKNDVVMPDLNEAFYNDDYEKRAPMGFQGMRGKKTMVEDEYYKRAMMGFQGMRGKKSLEEIYDETQKRDNLELPEITSNKIYADEYPNHFDKRVMSMGFQGMRGKKNNYDVIKEWEKRMPIASYDDMRNKQNIIDELENYEKRAIMGFQGMRGKKNDVDSYYNDYELYPVESEKRASMGFHGTRGKRSNLRNTFIAVRGKRNVRSVALQDSRFDDNPLQFDKRASYGFFGMRGKKIPRWEIRGKFIGVRGKKWSPVNLNNGDNPINNGFDNVERIGPKSNPTANFGTQ</sequence>
<feature type="region of interest" description="Disordered" evidence="1">
    <location>
        <begin position="357"/>
        <end position="381"/>
    </location>
</feature>
<feature type="chain" id="PRO_5041438528" description="Tachykinin" evidence="2">
    <location>
        <begin position="22"/>
        <end position="381"/>
    </location>
</feature>
<reference evidence="3" key="1">
    <citation type="journal article" date="2023" name="bioRxiv">
        <title>Scaffold-level genome assemblies of two parasitoid biocontrol wasps reveal the parthenogenesis mechanism and an associated novel virus.</title>
        <authorList>
            <person name="Inwood S."/>
            <person name="Skelly J."/>
            <person name="Guhlin J."/>
            <person name="Harrop T."/>
            <person name="Goldson S."/>
            <person name="Dearden P."/>
        </authorList>
    </citation>
    <scope>NUCLEOTIDE SEQUENCE</scope>
    <source>
        <strain evidence="3">Lincoln</strain>
        <tissue evidence="3">Whole body</tissue>
    </source>
</reference>
<feature type="compositionally biased region" description="Polar residues" evidence="1">
    <location>
        <begin position="372"/>
        <end position="381"/>
    </location>
</feature>
<evidence type="ECO:0000313" key="4">
    <source>
        <dbReference type="Proteomes" id="UP001168972"/>
    </source>
</evidence>
<comment type="caution">
    <text evidence="3">The sequence shown here is derived from an EMBL/GenBank/DDBJ whole genome shotgun (WGS) entry which is preliminary data.</text>
</comment>
<protein>
    <recommendedName>
        <fullName evidence="5">Tachykinin</fullName>
    </recommendedName>
</protein>
<evidence type="ECO:0000313" key="3">
    <source>
        <dbReference type="EMBL" id="KAK0168205.1"/>
    </source>
</evidence>
<organism evidence="3 4">
    <name type="scientific">Microctonus hyperodae</name>
    <name type="common">Parasitoid wasp</name>
    <dbReference type="NCBI Taxonomy" id="165561"/>
    <lineage>
        <taxon>Eukaryota</taxon>
        <taxon>Metazoa</taxon>
        <taxon>Ecdysozoa</taxon>
        <taxon>Arthropoda</taxon>
        <taxon>Hexapoda</taxon>
        <taxon>Insecta</taxon>
        <taxon>Pterygota</taxon>
        <taxon>Neoptera</taxon>
        <taxon>Endopterygota</taxon>
        <taxon>Hymenoptera</taxon>
        <taxon>Apocrita</taxon>
        <taxon>Ichneumonoidea</taxon>
        <taxon>Braconidae</taxon>
        <taxon>Euphorinae</taxon>
        <taxon>Microctonus</taxon>
    </lineage>
</organism>
<proteinExistence type="predicted"/>
<dbReference type="EMBL" id="JAQQBR010001831">
    <property type="protein sequence ID" value="KAK0168205.1"/>
    <property type="molecule type" value="Genomic_DNA"/>
</dbReference>
<dbReference type="Proteomes" id="UP001168972">
    <property type="component" value="Unassembled WGS sequence"/>
</dbReference>
<name>A0AA39KNN7_MICHY</name>
<feature type="signal peptide" evidence="2">
    <location>
        <begin position="1"/>
        <end position="21"/>
    </location>
</feature>
<accession>A0AA39KNN7</accession>
<keyword evidence="2" id="KW-0732">Signal</keyword>
<evidence type="ECO:0000256" key="1">
    <source>
        <dbReference type="SAM" id="MobiDB-lite"/>
    </source>
</evidence>
<reference evidence="3" key="2">
    <citation type="submission" date="2023-03" db="EMBL/GenBank/DDBJ databases">
        <authorList>
            <person name="Inwood S.N."/>
            <person name="Skelly J.G."/>
            <person name="Guhlin J."/>
            <person name="Harrop T.W.R."/>
            <person name="Goldson S.G."/>
            <person name="Dearden P.K."/>
        </authorList>
    </citation>
    <scope>NUCLEOTIDE SEQUENCE</scope>
    <source>
        <strain evidence="3">Lincoln</strain>
        <tissue evidence="3">Whole body</tissue>
    </source>
</reference>
<keyword evidence="4" id="KW-1185">Reference proteome</keyword>
<evidence type="ECO:0008006" key="5">
    <source>
        <dbReference type="Google" id="ProtNLM"/>
    </source>
</evidence>